<dbReference type="RefSeq" id="WP_109689577.1">
    <property type="nucleotide sequence ID" value="NZ_QGGL01000009.1"/>
</dbReference>
<evidence type="ECO:0000256" key="3">
    <source>
        <dbReference type="RuleBase" id="RU000489"/>
    </source>
</evidence>
<sequence length="541" mass="59014">MLTFGWKKALGVVLTVGVLGQLSPISTASAANSPFSDIEQSYAKQQINDLYQRGIVSGKGAGLYDPIAPITREEFVSMLGRTIGLQPLPSTVSSFTDVSTSSWSYPWIQAGNSVGIVGGVSANQFAPAAQISREEAATLLVRAMESNYTAASSSAATIHVPFADASDASGWAKPYVYDADRFGLMHGDDDGEFRPREPITREETAIVLARILSRVVPVSSVPSGEEQVQLGWQFGETDQSFLQKVEASGTINTLSPRWFFLQEDDSVAHAGADKSMVEWAHQRGKKVWPLVGNHFNQQLSHLYLSQPAQRQKLVSDLIGYAQQYGVDGLNIDFEGLIGSDRADFTAFIQELSSAAHVQGLKISVDLPPNFHTEISAAYDYAVLAQSADYLVLMGYDEHWNGSPRAGSVSSLPWLKKGIDSFLAAMPATKVIVGLPLYTRDWYSASSGKTLSQELTLPQQTTRLANASYIWDASVGQYVATYQQKGLTHTVWVEDARSLALKYSIALDRGVAGVAYWRIGGETVDVWTSLQNVWRYKKVSSL</sequence>
<keyword evidence="9" id="KW-1185">Reference proteome</keyword>
<protein>
    <submittedName>
        <fullName evidence="8">Spore germination protein YaaH</fullName>
    </submittedName>
</protein>
<dbReference type="SUPFAM" id="SSF51445">
    <property type="entry name" value="(Trans)glycosidases"/>
    <property type="match status" value="1"/>
</dbReference>
<dbReference type="GO" id="GO:0008061">
    <property type="term" value="F:chitin binding"/>
    <property type="evidence" value="ECO:0007669"/>
    <property type="project" value="InterPro"/>
</dbReference>
<dbReference type="InterPro" id="IPR001579">
    <property type="entry name" value="Glyco_hydro_18_chit_AS"/>
</dbReference>
<dbReference type="Pfam" id="PF00704">
    <property type="entry name" value="Glyco_hydro_18"/>
    <property type="match status" value="1"/>
</dbReference>
<dbReference type="InterPro" id="IPR001119">
    <property type="entry name" value="SLH_dom"/>
</dbReference>
<feature type="domain" description="GH18" evidence="7">
    <location>
        <begin position="228"/>
        <end position="536"/>
    </location>
</feature>
<feature type="signal peptide" evidence="5">
    <location>
        <begin position="1"/>
        <end position="30"/>
    </location>
</feature>
<evidence type="ECO:0000256" key="5">
    <source>
        <dbReference type="SAM" id="SignalP"/>
    </source>
</evidence>
<feature type="domain" description="SLH" evidence="6">
    <location>
        <begin position="159"/>
        <end position="222"/>
    </location>
</feature>
<dbReference type="GO" id="GO:0004553">
    <property type="term" value="F:hydrolase activity, hydrolyzing O-glycosyl compounds"/>
    <property type="evidence" value="ECO:0007669"/>
    <property type="project" value="InterPro"/>
</dbReference>
<dbReference type="InterPro" id="IPR029070">
    <property type="entry name" value="Chitinase_insertion_sf"/>
</dbReference>
<dbReference type="OrthoDB" id="9775889at2"/>
<dbReference type="Gene3D" id="3.20.20.80">
    <property type="entry name" value="Glycosidases"/>
    <property type="match status" value="1"/>
</dbReference>
<dbReference type="PROSITE" id="PS01095">
    <property type="entry name" value="GH18_1"/>
    <property type="match status" value="1"/>
</dbReference>
<evidence type="ECO:0000259" key="7">
    <source>
        <dbReference type="PROSITE" id="PS51910"/>
    </source>
</evidence>
<dbReference type="Proteomes" id="UP000245634">
    <property type="component" value="Unassembled WGS sequence"/>
</dbReference>
<organism evidence="8 9">
    <name type="scientific">Tumebacillus permanentifrigoris</name>
    <dbReference type="NCBI Taxonomy" id="378543"/>
    <lineage>
        <taxon>Bacteria</taxon>
        <taxon>Bacillati</taxon>
        <taxon>Bacillota</taxon>
        <taxon>Bacilli</taxon>
        <taxon>Bacillales</taxon>
        <taxon>Alicyclobacillaceae</taxon>
        <taxon>Tumebacillus</taxon>
    </lineage>
</organism>
<accession>A0A316D9R5</accession>
<evidence type="ECO:0000259" key="6">
    <source>
        <dbReference type="PROSITE" id="PS51272"/>
    </source>
</evidence>
<gene>
    <name evidence="8" type="ORF">C7459_109206</name>
</gene>
<comment type="similarity">
    <text evidence="4">Belongs to the glycosyl hydrolase 18 family.</text>
</comment>
<dbReference type="SMART" id="SM00636">
    <property type="entry name" value="Glyco_18"/>
    <property type="match status" value="1"/>
</dbReference>
<dbReference type="PROSITE" id="PS51272">
    <property type="entry name" value="SLH"/>
    <property type="match status" value="3"/>
</dbReference>
<evidence type="ECO:0000256" key="2">
    <source>
        <dbReference type="ARBA" id="ARBA00023295"/>
    </source>
</evidence>
<dbReference type="EMBL" id="QGGL01000009">
    <property type="protein sequence ID" value="PWK12844.1"/>
    <property type="molecule type" value="Genomic_DNA"/>
</dbReference>
<name>A0A316D9R5_9BACL</name>
<dbReference type="AlphaFoldDB" id="A0A316D9R5"/>
<dbReference type="GO" id="GO:0005975">
    <property type="term" value="P:carbohydrate metabolic process"/>
    <property type="evidence" value="ECO:0007669"/>
    <property type="project" value="InterPro"/>
</dbReference>
<dbReference type="Gene3D" id="3.10.50.10">
    <property type="match status" value="1"/>
</dbReference>
<feature type="domain" description="SLH" evidence="6">
    <location>
        <begin position="30"/>
        <end position="93"/>
    </location>
</feature>
<evidence type="ECO:0000313" key="9">
    <source>
        <dbReference type="Proteomes" id="UP000245634"/>
    </source>
</evidence>
<dbReference type="PROSITE" id="PS51910">
    <property type="entry name" value="GH18_2"/>
    <property type="match status" value="1"/>
</dbReference>
<dbReference type="InterPro" id="IPR017853">
    <property type="entry name" value="GH"/>
</dbReference>
<dbReference type="Pfam" id="PF00395">
    <property type="entry name" value="SLH"/>
    <property type="match status" value="3"/>
</dbReference>
<evidence type="ECO:0000256" key="1">
    <source>
        <dbReference type="ARBA" id="ARBA00022801"/>
    </source>
</evidence>
<dbReference type="InterPro" id="IPR001223">
    <property type="entry name" value="Glyco_hydro18_cat"/>
</dbReference>
<keyword evidence="5" id="KW-0732">Signal</keyword>
<feature type="domain" description="SLH" evidence="6">
    <location>
        <begin position="94"/>
        <end position="154"/>
    </location>
</feature>
<feature type="chain" id="PRO_5016280992" evidence="5">
    <location>
        <begin position="31"/>
        <end position="541"/>
    </location>
</feature>
<dbReference type="InterPro" id="IPR011583">
    <property type="entry name" value="Chitinase_II/V-like_cat"/>
</dbReference>
<evidence type="ECO:0000313" key="8">
    <source>
        <dbReference type="EMBL" id="PWK12844.1"/>
    </source>
</evidence>
<keyword evidence="1 3" id="KW-0378">Hydrolase</keyword>
<dbReference type="PANTHER" id="PTHR46066:SF2">
    <property type="entry name" value="CHITINASE DOMAIN-CONTAINING PROTEIN 1"/>
    <property type="match status" value="1"/>
</dbReference>
<comment type="caution">
    <text evidence="8">The sequence shown here is derived from an EMBL/GenBank/DDBJ whole genome shotgun (WGS) entry which is preliminary data.</text>
</comment>
<keyword evidence="2 3" id="KW-0326">Glycosidase</keyword>
<reference evidence="8 9" key="1">
    <citation type="submission" date="2018-05" db="EMBL/GenBank/DDBJ databases">
        <title>Genomic Encyclopedia of Type Strains, Phase IV (KMG-IV): sequencing the most valuable type-strain genomes for metagenomic binning, comparative biology and taxonomic classification.</title>
        <authorList>
            <person name="Goeker M."/>
        </authorList>
    </citation>
    <scope>NUCLEOTIDE SEQUENCE [LARGE SCALE GENOMIC DNA]</scope>
    <source>
        <strain evidence="8 9">DSM 18773</strain>
    </source>
</reference>
<evidence type="ECO:0000256" key="4">
    <source>
        <dbReference type="RuleBase" id="RU004453"/>
    </source>
</evidence>
<proteinExistence type="inferred from homology"/>
<dbReference type="PANTHER" id="PTHR46066">
    <property type="entry name" value="CHITINASE DOMAIN-CONTAINING PROTEIN 1 FAMILY MEMBER"/>
    <property type="match status" value="1"/>
</dbReference>